<organism evidence="2 3">
    <name type="scientific">Paenibacillus athensensis</name>
    <dbReference type="NCBI Taxonomy" id="1967502"/>
    <lineage>
        <taxon>Bacteria</taxon>
        <taxon>Bacillati</taxon>
        <taxon>Bacillota</taxon>
        <taxon>Bacilli</taxon>
        <taxon>Bacillales</taxon>
        <taxon>Paenibacillaceae</taxon>
        <taxon>Paenibacillus</taxon>
    </lineage>
</organism>
<protein>
    <submittedName>
        <fullName evidence="2">Uncharacterized protein</fullName>
    </submittedName>
</protein>
<sequence>MNAWKKSMTALLSLTLALGVSTAVFAADTKTVYQNITTSQFGYCEQSIPYSDAEGYFGTLNLIYSNTYTVFKVCYYKGEVTKP</sequence>
<evidence type="ECO:0000313" key="3">
    <source>
        <dbReference type="Proteomes" id="UP000298246"/>
    </source>
</evidence>
<keyword evidence="1" id="KW-0732">Signal</keyword>
<comment type="caution">
    <text evidence="2">The sequence shown here is derived from an EMBL/GenBank/DDBJ whole genome shotgun (WGS) entry which is preliminary data.</text>
</comment>
<dbReference type="EMBL" id="MYFO01000005">
    <property type="protein sequence ID" value="TFE90214.1"/>
    <property type="molecule type" value="Genomic_DNA"/>
</dbReference>
<proteinExistence type="predicted"/>
<reference evidence="2 3" key="1">
    <citation type="submission" date="2017-03" db="EMBL/GenBank/DDBJ databases">
        <title>Isolation of Levoglucosan Utilizing Bacteria.</title>
        <authorList>
            <person name="Arya A.S."/>
        </authorList>
    </citation>
    <scope>NUCLEOTIDE SEQUENCE [LARGE SCALE GENOMIC DNA]</scope>
    <source>
        <strain evidence="2 3">MEC069</strain>
    </source>
</reference>
<feature type="chain" id="PRO_5021293125" evidence="1">
    <location>
        <begin position="27"/>
        <end position="83"/>
    </location>
</feature>
<feature type="signal peptide" evidence="1">
    <location>
        <begin position="1"/>
        <end position="26"/>
    </location>
</feature>
<dbReference type="Proteomes" id="UP000298246">
    <property type="component" value="Unassembled WGS sequence"/>
</dbReference>
<accession>A0A4Y8Q7J8</accession>
<keyword evidence="3" id="KW-1185">Reference proteome</keyword>
<dbReference type="AlphaFoldDB" id="A0A4Y8Q7J8"/>
<evidence type="ECO:0000313" key="2">
    <source>
        <dbReference type="EMBL" id="TFE90214.1"/>
    </source>
</evidence>
<gene>
    <name evidence="2" type="ORF">B5M42_05980</name>
</gene>
<name>A0A4Y8Q7J8_9BACL</name>
<evidence type="ECO:0000256" key="1">
    <source>
        <dbReference type="SAM" id="SignalP"/>
    </source>
</evidence>